<evidence type="ECO:0000313" key="2">
    <source>
        <dbReference type="EMBL" id="RUQ76115.1"/>
    </source>
</evidence>
<dbReference type="AlphaFoldDB" id="A0A3S0VLU3"/>
<dbReference type="RefSeq" id="WP_126994650.1">
    <property type="nucleotide sequence ID" value="NZ_CP173190.1"/>
</dbReference>
<organism evidence="2 3">
    <name type="scientific">Azospirillum doebereinerae</name>
    <dbReference type="NCBI Taxonomy" id="92933"/>
    <lineage>
        <taxon>Bacteria</taxon>
        <taxon>Pseudomonadati</taxon>
        <taxon>Pseudomonadota</taxon>
        <taxon>Alphaproteobacteria</taxon>
        <taxon>Rhodospirillales</taxon>
        <taxon>Azospirillaceae</taxon>
        <taxon>Azospirillum</taxon>
    </lineage>
</organism>
<dbReference type="Proteomes" id="UP000280346">
    <property type="component" value="Unassembled WGS sequence"/>
</dbReference>
<dbReference type="OrthoDB" id="7302308at2"/>
<gene>
    <name evidence="2" type="ORF">EJ913_03155</name>
</gene>
<accession>A0A3S0VLU3</accession>
<keyword evidence="3" id="KW-1185">Reference proteome</keyword>
<evidence type="ECO:0008006" key="4">
    <source>
        <dbReference type="Google" id="ProtNLM"/>
    </source>
</evidence>
<sequence length="209" mass="22183">MPAAPSPPPPVEVTREDSGSGAVFVATPGIGPRIRTRYLLVAGLLAAGLIAGSGLAPDHTARMLQWLAGLCAVPVMVLWVVMLSETVRRRAVRLGVTKAGLTVDGARIYRHENIRDLTLYPMIGGRPLFVAWIDPSRDYGHKTELELVGGGVAPDAVKAAMKEAGGRGVRLVLHRRDGRRAIVLVRGLSLSSGEGLLAALAAELRPHSR</sequence>
<proteinExistence type="predicted"/>
<protein>
    <recommendedName>
        <fullName evidence="4">PH domain-containing protein</fullName>
    </recommendedName>
</protein>
<keyword evidence="1" id="KW-0812">Transmembrane</keyword>
<keyword evidence="1" id="KW-1133">Transmembrane helix</keyword>
<dbReference type="EMBL" id="RZIJ01000001">
    <property type="protein sequence ID" value="RUQ76115.1"/>
    <property type="molecule type" value="Genomic_DNA"/>
</dbReference>
<evidence type="ECO:0000313" key="3">
    <source>
        <dbReference type="Proteomes" id="UP000280346"/>
    </source>
</evidence>
<reference evidence="2 3" key="1">
    <citation type="submission" date="2018-12" db="EMBL/GenBank/DDBJ databases">
        <authorList>
            <person name="Yang Y."/>
        </authorList>
    </citation>
    <scope>NUCLEOTIDE SEQUENCE [LARGE SCALE GENOMIC DNA]</scope>
    <source>
        <strain evidence="2 3">GSF71</strain>
    </source>
</reference>
<keyword evidence="1" id="KW-0472">Membrane</keyword>
<comment type="caution">
    <text evidence="2">The sequence shown here is derived from an EMBL/GenBank/DDBJ whole genome shotgun (WGS) entry which is preliminary data.</text>
</comment>
<evidence type="ECO:0000256" key="1">
    <source>
        <dbReference type="SAM" id="Phobius"/>
    </source>
</evidence>
<feature type="transmembrane region" description="Helical" evidence="1">
    <location>
        <begin position="63"/>
        <end position="83"/>
    </location>
</feature>
<feature type="transmembrane region" description="Helical" evidence="1">
    <location>
        <begin position="38"/>
        <end position="57"/>
    </location>
</feature>
<name>A0A3S0VLU3_9PROT</name>